<dbReference type="OrthoDB" id="713689at2"/>
<feature type="signal peptide" evidence="1">
    <location>
        <begin position="1"/>
        <end position="24"/>
    </location>
</feature>
<dbReference type="RefSeq" id="WP_146932104.1">
    <property type="nucleotide sequence ID" value="NZ_CBCSHZ010000006.1"/>
</dbReference>
<accession>A0A5C6ZT05</accession>
<evidence type="ECO:0000256" key="1">
    <source>
        <dbReference type="SAM" id="SignalP"/>
    </source>
</evidence>
<evidence type="ECO:0000313" key="3">
    <source>
        <dbReference type="Proteomes" id="UP000321367"/>
    </source>
</evidence>
<comment type="caution">
    <text evidence="2">The sequence shown here is derived from an EMBL/GenBank/DDBJ whole genome shotgun (WGS) entry which is preliminary data.</text>
</comment>
<gene>
    <name evidence="2" type="ORF">ES724_08570</name>
</gene>
<protein>
    <submittedName>
        <fullName evidence="2">Type 1 periplasmic binding fold superfamily protein</fullName>
    </submittedName>
</protein>
<keyword evidence="3" id="KW-1185">Reference proteome</keyword>
<dbReference type="AlphaFoldDB" id="A0A5C6ZT05"/>
<dbReference type="PROSITE" id="PS51257">
    <property type="entry name" value="PROKAR_LIPOPROTEIN"/>
    <property type="match status" value="1"/>
</dbReference>
<dbReference type="EMBL" id="VORY01000007">
    <property type="protein sequence ID" value="TXD93963.1"/>
    <property type="molecule type" value="Genomic_DNA"/>
</dbReference>
<feature type="chain" id="PRO_5022858288" evidence="1">
    <location>
        <begin position="25"/>
        <end position="183"/>
    </location>
</feature>
<dbReference type="Proteomes" id="UP000321367">
    <property type="component" value="Unassembled WGS sequence"/>
</dbReference>
<proteinExistence type="predicted"/>
<keyword evidence="1" id="KW-0732">Signal</keyword>
<name>A0A5C6ZT05_9FLAO</name>
<reference evidence="2 3" key="1">
    <citation type="submission" date="2019-08" db="EMBL/GenBank/DDBJ databases">
        <title>Genome sequence of Gillisia hiemivivida IC154 (type strain).</title>
        <authorList>
            <person name="Bowman J.P."/>
        </authorList>
    </citation>
    <scope>NUCLEOTIDE SEQUENCE [LARGE SCALE GENOMIC DNA]</scope>
    <source>
        <strain evidence="2 3">IC154</strain>
    </source>
</reference>
<evidence type="ECO:0000313" key="2">
    <source>
        <dbReference type="EMBL" id="TXD93963.1"/>
    </source>
</evidence>
<organism evidence="2 3">
    <name type="scientific">Gillisia hiemivivida</name>
    <dbReference type="NCBI Taxonomy" id="291190"/>
    <lineage>
        <taxon>Bacteria</taxon>
        <taxon>Pseudomonadati</taxon>
        <taxon>Bacteroidota</taxon>
        <taxon>Flavobacteriia</taxon>
        <taxon>Flavobacteriales</taxon>
        <taxon>Flavobacteriaceae</taxon>
        <taxon>Gillisia</taxon>
    </lineage>
</organism>
<sequence>MKKVKFLATAIFATVLFVSCSSDDDTPEPVNEEEVITTLTVTLIPNGGGTPITLQTRDLDGDGPNAPVVTSGNLATGVTYNGSIVLLNETVNPPENITEEVEEESEEHQFFYTIGSGLDVTTMYTNLDRDGNNLGTQFTLTAGAASSGTLTFTLRHEPTKPNTGLGDAGGETDIAATFNVTVQ</sequence>